<keyword evidence="15" id="KW-1185">Reference proteome</keyword>
<keyword evidence="5" id="KW-0631">Potassium channel</keyword>
<dbReference type="Gene3D" id="1.10.287.70">
    <property type="match status" value="1"/>
</dbReference>
<reference evidence="14 15" key="1">
    <citation type="journal article" date="2018" name="Int. J. Syst. Evol. Microbiol.">
        <title>Adhaeribacter swui sp. nov., isolated from wet mud.</title>
        <authorList>
            <person name="Kim D.U."/>
            <person name="Kim K.W."/>
            <person name="Kang M.S."/>
            <person name="Kim J.Y."/>
            <person name="Jang J.H."/>
            <person name="Kim M.K."/>
        </authorList>
    </citation>
    <scope>NUCLEOTIDE SEQUENCE [LARGE SCALE GENOMIC DNA]</scope>
    <source>
        <strain evidence="14 15">KCTC 52873</strain>
    </source>
</reference>
<comment type="subcellular location">
    <subcellularLocation>
        <location evidence="1">Membrane</location>
        <topology evidence="1">Multi-pass membrane protein</topology>
    </subcellularLocation>
</comment>
<dbReference type="InterPro" id="IPR027359">
    <property type="entry name" value="Volt_channel_dom_sf"/>
</dbReference>
<feature type="transmembrane region" description="Helical" evidence="12">
    <location>
        <begin position="30"/>
        <end position="51"/>
    </location>
</feature>
<keyword evidence="9" id="KW-0406">Ion transport</keyword>
<dbReference type="GO" id="GO:0008076">
    <property type="term" value="C:voltage-gated potassium channel complex"/>
    <property type="evidence" value="ECO:0007669"/>
    <property type="project" value="InterPro"/>
</dbReference>
<feature type="transmembrane region" description="Helical" evidence="12">
    <location>
        <begin position="212"/>
        <end position="237"/>
    </location>
</feature>
<feature type="transmembrane region" description="Helical" evidence="12">
    <location>
        <begin position="88"/>
        <end position="115"/>
    </location>
</feature>
<evidence type="ECO:0000256" key="7">
    <source>
        <dbReference type="ARBA" id="ARBA00022958"/>
    </source>
</evidence>
<evidence type="ECO:0000256" key="11">
    <source>
        <dbReference type="ARBA" id="ARBA00023303"/>
    </source>
</evidence>
<protein>
    <submittedName>
        <fullName evidence="14">Ion transporter</fullName>
    </submittedName>
</protein>
<sequence>MNKAKRISLRQKLYTIVFEAETKAGRTFDIILLFLILFSVFIICLETVPSINHHFRSYFKILEWVFTILFSLEYLLRIYSSPRPFRYLFSFFGIVDFLAILPTYLSLILGGYQYLLVIRILRLLRAARIFKLTRFINEGQVLTRALRASLPKISVFLGVVLMVVVIVGSIMYIVEGSKNGFTSIPKSIYWAIVTLTTVGYGDIAPATTFGQILASFLMIMGYGIIAVPTGIVSVELANSEKQTFNTRICPHCHKEGHAKDANFCSNCGNNLTSPESDTTS</sequence>
<evidence type="ECO:0000256" key="9">
    <source>
        <dbReference type="ARBA" id="ARBA00023065"/>
    </source>
</evidence>
<accession>A0A7G7GE61</accession>
<keyword evidence="2" id="KW-0813">Transport</keyword>
<evidence type="ECO:0000313" key="14">
    <source>
        <dbReference type="EMBL" id="QNF35445.1"/>
    </source>
</evidence>
<dbReference type="Gene3D" id="1.20.120.350">
    <property type="entry name" value="Voltage-gated potassium channels. Chain C"/>
    <property type="match status" value="1"/>
</dbReference>
<keyword evidence="3" id="KW-0633">Potassium transport</keyword>
<proteinExistence type="predicted"/>
<dbReference type="InterPro" id="IPR005821">
    <property type="entry name" value="Ion_trans_dom"/>
</dbReference>
<dbReference type="Proteomes" id="UP000515237">
    <property type="component" value="Chromosome"/>
</dbReference>
<dbReference type="PRINTS" id="PR00169">
    <property type="entry name" value="KCHANNEL"/>
</dbReference>
<evidence type="ECO:0000256" key="3">
    <source>
        <dbReference type="ARBA" id="ARBA00022538"/>
    </source>
</evidence>
<evidence type="ECO:0000256" key="1">
    <source>
        <dbReference type="ARBA" id="ARBA00004141"/>
    </source>
</evidence>
<dbReference type="Pfam" id="PF00520">
    <property type="entry name" value="Ion_trans"/>
    <property type="match status" value="1"/>
</dbReference>
<keyword evidence="11" id="KW-0407">Ion channel</keyword>
<feature type="transmembrane region" description="Helical" evidence="12">
    <location>
        <begin position="57"/>
        <end position="76"/>
    </location>
</feature>
<gene>
    <name evidence="14" type="ORF">HUW51_23055</name>
</gene>
<keyword evidence="4 12" id="KW-0812">Transmembrane</keyword>
<dbReference type="KEGG" id="aswu:HUW51_23055"/>
<feature type="transmembrane region" description="Helical" evidence="12">
    <location>
        <begin position="187"/>
        <end position="206"/>
    </location>
</feature>
<evidence type="ECO:0000256" key="10">
    <source>
        <dbReference type="ARBA" id="ARBA00023136"/>
    </source>
</evidence>
<keyword evidence="8 12" id="KW-1133">Transmembrane helix</keyword>
<evidence type="ECO:0000256" key="2">
    <source>
        <dbReference type="ARBA" id="ARBA00022448"/>
    </source>
</evidence>
<keyword evidence="6" id="KW-0851">Voltage-gated channel</keyword>
<evidence type="ECO:0000256" key="12">
    <source>
        <dbReference type="SAM" id="Phobius"/>
    </source>
</evidence>
<dbReference type="InterPro" id="IPR028325">
    <property type="entry name" value="VG_K_chnl"/>
</dbReference>
<evidence type="ECO:0000259" key="13">
    <source>
        <dbReference type="Pfam" id="PF00520"/>
    </source>
</evidence>
<evidence type="ECO:0000256" key="8">
    <source>
        <dbReference type="ARBA" id="ARBA00022989"/>
    </source>
</evidence>
<evidence type="ECO:0000256" key="4">
    <source>
        <dbReference type="ARBA" id="ARBA00022692"/>
    </source>
</evidence>
<dbReference type="SUPFAM" id="SSF81324">
    <property type="entry name" value="Voltage-gated potassium channels"/>
    <property type="match status" value="1"/>
</dbReference>
<evidence type="ECO:0000256" key="6">
    <source>
        <dbReference type="ARBA" id="ARBA00022882"/>
    </source>
</evidence>
<name>A0A7G7GE61_9BACT</name>
<dbReference type="PANTHER" id="PTHR11537:SF254">
    <property type="entry name" value="POTASSIUM VOLTAGE-GATED CHANNEL PROTEIN SHAB"/>
    <property type="match status" value="1"/>
</dbReference>
<keyword evidence="10 12" id="KW-0472">Membrane</keyword>
<dbReference type="GO" id="GO:0001508">
    <property type="term" value="P:action potential"/>
    <property type="evidence" value="ECO:0007669"/>
    <property type="project" value="TreeGrafter"/>
</dbReference>
<organism evidence="14 15">
    <name type="scientific">Adhaeribacter swui</name>
    <dbReference type="NCBI Taxonomy" id="2086471"/>
    <lineage>
        <taxon>Bacteria</taxon>
        <taxon>Pseudomonadati</taxon>
        <taxon>Bacteroidota</taxon>
        <taxon>Cytophagia</taxon>
        <taxon>Cytophagales</taxon>
        <taxon>Hymenobacteraceae</taxon>
        <taxon>Adhaeribacter</taxon>
    </lineage>
</organism>
<dbReference type="GO" id="GO:0005249">
    <property type="term" value="F:voltage-gated potassium channel activity"/>
    <property type="evidence" value="ECO:0007669"/>
    <property type="project" value="InterPro"/>
</dbReference>
<feature type="transmembrane region" description="Helical" evidence="12">
    <location>
        <begin position="153"/>
        <end position="175"/>
    </location>
</feature>
<dbReference type="AlphaFoldDB" id="A0A7G7GE61"/>
<keyword evidence="7" id="KW-0630">Potassium</keyword>
<evidence type="ECO:0000256" key="5">
    <source>
        <dbReference type="ARBA" id="ARBA00022826"/>
    </source>
</evidence>
<evidence type="ECO:0000313" key="15">
    <source>
        <dbReference type="Proteomes" id="UP000515237"/>
    </source>
</evidence>
<dbReference type="PANTHER" id="PTHR11537">
    <property type="entry name" value="VOLTAGE-GATED POTASSIUM CHANNEL"/>
    <property type="match status" value="1"/>
</dbReference>
<feature type="domain" description="Ion transport" evidence="13">
    <location>
        <begin position="26"/>
        <end position="243"/>
    </location>
</feature>
<dbReference type="RefSeq" id="WP_185271936.1">
    <property type="nucleotide sequence ID" value="NZ_CP055156.1"/>
</dbReference>
<dbReference type="EMBL" id="CP055156">
    <property type="protein sequence ID" value="QNF35445.1"/>
    <property type="molecule type" value="Genomic_DNA"/>
</dbReference>